<evidence type="ECO:0000313" key="1">
    <source>
        <dbReference type="EMBL" id="GAH01084.1"/>
    </source>
</evidence>
<reference evidence="1" key="1">
    <citation type="journal article" date="2014" name="Front. Microbiol.">
        <title>High frequency of phylogenetically diverse reductive dehalogenase-homologous genes in deep subseafloor sedimentary metagenomes.</title>
        <authorList>
            <person name="Kawai M."/>
            <person name="Futagami T."/>
            <person name="Toyoda A."/>
            <person name="Takaki Y."/>
            <person name="Nishi S."/>
            <person name="Hori S."/>
            <person name="Arai W."/>
            <person name="Tsubouchi T."/>
            <person name="Morono Y."/>
            <person name="Uchiyama I."/>
            <person name="Ito T."/>
            <person name="Fujiyama A."/>
            <person name="Inagaki F."/>
            <person name="Takami H."/>
        </authorList>
    </citation>
    <scope>NUCLEOTIDE SEQUENCE</scope>
    <source>
        <strain evidence="1">Expedition CK06-06</strain>
    </source>
</reference>
<protein>
    <recommendedName>
        <fullName evidence="2">4Fe-4S ferredoxin</fullName>
    </recommendedName>
</protein>
<feature type="non-terminal residue" evidence="1">
    <location>
        <position position="1"/>
    </location>
</feature>
<organism evidence="1">
    <name type="scientific">marine sediment metagenome</name>
    <dbReference type="NCBI Taxonomy" id="412755"/>
    <lineage>
        <taxon>unclassified sequences</taxon>
        <taxon>metagenomes</taxon>
        <taxon>ecological metagenomes</taxon>
    </lineage>
</organism>
<dbReference type="PANTHER" id="PTHR42895">
    <property type="entry name" value="IRON-SULFUR CLUSTER-BINDING PROTEIN-RELATED"/>
    <property type="match status" value="1"/>
</dbReference>
<sequence length="223" mass="24396">QTNGKKNSISFDKLILALGSTPNIPPIKNAIEMRDEKRGVFTLRSIDDALEIKNVEHEHNVTTSEPEGFACGCPGSQTMSFAESSEATEQIAGGKVQSQLRQWPVQMHLISPTAPYFQGADVLLSADCVAHSLGGFHPEYLKGKSVGIACPKLDQGQEVYIEKIRSWIDDAKINTLTVMTMQVPCCSGLVRLAKQGADKASRKVPIKSMVVSLQGEILREEWI</sequence>
<dbReference type="InterPro" id="IPR052911">
    <property type="entry name" value="Corrinoid_activation_enz"/>
</dbReference>
<gene>
    <name evidence="1" type="ORF">S01H4_41683</name>
</gene>
<dbReference type="EMBL" id="BART01022817">
    <property type="protein sequence ID" value="GAH01084.1"/>
    <property type="molecule type" value="Genomic_DNA"/>
</dbReference>
<evidence type="ECO:0008006" key="2">
    <source>
        <dbReference type="Google" id="ProtNLM"/>
    </source>
</evidence>
<accession>X1D7M8</accession>
<comment type="caution">
    <text evidence="1">The sequence shown here is derived from an EMBL/GenBank/DDBJ whole genome shotgun (WGS) entry which is preliminary data.</text>
</comment>
<dbReference type="PANTHER" id="PTHR42895:SF1">
    <property type="entry name" value="IRON-SULFUR CLUSTER PROTEIN"/>
    <property type="match status" value="1"/>
</dbReference>
<dbReference type="SUPFAM" id="SSF51905">
    <property type="entry name" value="FAD/NAD(P)-binding domain"/>
    <property type="match status" value="1"/>
</dbReference>
<dbReference type="InterPro" id="IPR036188">
    <property type="entry name" value="FAD/NAD-bd_sf"/>
</dbReference>
<dbReference type="AlphaFoldDB" id="X1D7M8"/>
<name>X1D7M8_9ZZZZ</name>
<proteinExistence type="predicted"/>
<dbReference type="Gene3D" id="3.50.50.60">
    <property type="entry name" value="FAD/NAD(P)-binding domain"/>
    <property type="match status" value="2"/>
</dbReference>